<gene>
    <name evidence="1" type="ORF">HPB48_001985</name>
</gene>
<reference evidence="1 2" key="1">
    <citation type="journal article" date="2020" name="Cell">
        <title>Large-Scale Comparative Analyses of Tick Genomes Elucidate Their Genetic Diversity and Vector Capacities.</title>
        <authorList>
            <consortium name="Tick Genome and Microbiome Consortium (TIGMIC)"/>
            <person name="Jia N."/>
            <person name="Wang J."/>
            <person name="Shi W."/>
            <person name="Du L."/>
            <person name="Sun Y."/>
            <person name="Zhan W."/>
            <person name="Jiang J.F."/>
            <person name="Wang Q."/>
            <person name="Zhang B."/>
            <person name="Ji P."/>
            <person name="Bell-Sakyi L."/>
            <person name="Cui X.M."/>
            <person name="Yuan T.T."/>
            <person name="Jiang B.G."/>
            <person name="Yang W.F."/>
            <person name="Lam T.T."/>
            <person name="Chang Q.C."/>
            <person name="Ding S.J."/>
            <person name="Wang X.J."/>
            <person name="Zhu J.G."/>
            <person name="Ruan X.D."/>
            <person name="Zhao L."/>
            <person name="Wei J.T."/>
            <person name="Ye R.Z."/>
            <person name="Que T.C."/>
            <person name="Du C.H."/>
            <person name="Zhou Y.H."/>
            <person name="Cheng J.X."/>
            <person name="Dai P.F."/>
            <person name="Guo W.B."/>
            <person name="Han X.H."/>
            <person name="Huang E.J."/>
            <person name="Li L.F."/>
            <person name="Wei W."/>
            <person name="Gao Y.C."/>
            <person name="Liu J.Z."/>
            <person name="Shao H.Z."/>
            <person name="Wang X."/>
            <person name="Wang C.C."/>
            <person name="Yang T.C."/>
            <person name="Huo Q.B."/>
            <person name="Li W."/>
            <person name="Chen H.Y."/>
            <person name="Chen S.E."/>
            <person name="Zhou L.G."/>
            <person name="Ni X.B."/>
            <person name="Tian J.H."/>
            <person name="Sheng Y."/>
            <person name="Liu T."/>
            <person name="Pan Y.S."/>
            <person name="Xia L.Y."/>
            <person name="Li J."/>
            <person name="Zhao F."/>
            <person name="Cao W.C."/>
        </authorList>
    </citation>
    <scope>NUCLEOTIDE SEQUENCE [LARGE SCALE GENOMIC DNA]</scope>
    <source>
        <strain evidence="1">HaeL-2018</strain>
    </source>
</reference>
<proteinExistence type="predicted"/>
<sequence>METPLSSANVAELQERQVPLVSVGGFRHSPPLPPCPHGLTAPPEQEKIDPGCRDLPDHINEGIDGYVFSGDVTDLALQAQGFTELVVRPLTDFDFDVFWDIFLRMSADLSLPLPD</sequence>
<dbReference type="Proteomes" id="UP000821853">
    <property type="component" value="Chromosome 3"/>
</dbReference>
<comment type="caution">
    <text evidence="1">The sequence shown here is derived from an EMBL/GenBank/DDBJ whole genome shotgun (WGS) entry which is preliminary data.</text>
</comment>
<keyword evidence="2" id="KW-1185">Reference proteome</keyword>
<name>A0A9J6G879_HAELO</name>
<protein>
    <submittedName>
        <fullName evidence="1">Uncharacterized protein</fullName>
    </submittedName>
</protein>
<evidence type="ECO:0000313" key="1">
    <source>
        <dbReference type="EMBL" id="KAH9370921.1"/>
    </source>
</evidence>
<accession>A0A9J6G879</accession>
<dbReference type="VEuPathDB" id="VectorBase:HLOH_062053"/>
<dbReference type="AlphaFoldDB" id="A0A9J6G879"/>
<dbReference type="EMBL" id="JABSTR010000005">
    <property type="protein sequence ID" value="KAH9370921.1"/>
    <property type="molecule type" value="Genomic_DNA"/>
</dbReference>
<organism evidence="1 2">
    <name type="scientific">Haemaphysalis longicornis</name>
    <name type="common">Bush tick</name>
    <dbReference type="NCBI Taxonomy" id="44386"/>
    <lineage>
        <taxon>Eukaryota</taxon>
        <taxon>Metazoa</taxon>
        <taxon>Ecdysozoa</taxon>
        <taxon>Arthropoda</taxon>
        <taxon>Chelicerata</taxon>
        <taxon>Arachnida</taxon>
        <taxon>Acari</taxon>
        <taxon>Parasitiformes</taxon>
        <taxon>Ixodida</taxon>
        <taxon>Ixodoidea</taxon>
        <taxon>Ixodidae</taxon>
        <taxon>Haemaphysalinae</taxon>
        <taxon>Haemaphysalis</taxon>
    </lineage>
</organism>
<evidence type="ECO:0000313" key="2">
    <source>
        <dbReference type="Proteomes" id="UP000821853"/>
    </source>
</evidence>